<feature type="domain" description="Integrase catalytic" evidence="2">
    <location>
        <begin position="367"/>
        <end position="573"/>
    </location>
</feature>
<dbReference type="RefSeq" id="WP_091790066.1">
    <property type="nucleotide sequence ID" value="NZ_FNDI01000045.1"/>
</dbReference>
<dbReference type="GO" id="GO:0003676">
    <property type="term" value="F:nucleic acid binding"/>
    <property type="evidence" value="ECO:0007669"/>
    <property type="project" value="InterPro"/>
</dbReference>
<proteinExistence type="predicted"/>
<dbReference type="SUPFAM" id="SSF53098">
    <property type="entry name" value="Ribonuclease H-like"/>
    <property type="match status" value="1"/>
</dbReference>
<feature type="region of interest" description="Disordered" evidence="1">
    <location>
        <begin position="344"/>
        <end position="366"/>
    </location>
</feature>
<feature type="compositionally biased region" description="Basic and acidic residues" evidence="1">
    <location>
        <begin position="348"/>
        <end position="357"/>
    </location>
</feature>
<keyword evidence="4" id="KW-1185">Reference proteome</keyword>
<organism evidence="3 4">
    <name type="scientific">Paraburkholderia steynii</name>
    <dbReference type="NCBI Taxonomy" id="1245441"/>
    <lineage>
        <taxon>Bacteria</taxon>
        <taxon>Pseudomonadati</taxon>
        <taxon>Pseudomonadota</taxon>
        <taxon>Betaproteobacteria</taxon>
        <taxon>Burkholderiales</taxon>
        <taxon>Burkholderiaceae</taxon>
        <taxon>Paraburkholderia</taxon>
    </lineage>
</organism>
<gene>
    <name evidence="3" type="ORF">SAMN04487926_14512</name>
</gene>
<evidence type="ECO:0000313" key="3">
    <source>
        <dbReference type="EMBL" id="SDJ36082.1"/>
    </source>
</evidence>
<name>A0A7Z7FN57_9BURK</name>
<dbReference type="GO" id="GO:0015074">
    <property type="term" value="P:DNA integration"/>
    <property type="evidence" value="ECO:0007669"/>
    <property type="project" value="InterPro"/>
</dbReference>
<protein>
    <submittedName>
        <fullName evidence="3">Integrase core domain-containing protein</fullName>
    </submittedName>
</protein>
<reference evidence="3" key="1">
    <citation type="submission" date="2016-10" db="EMBL/GenBank/DDBJ databases">
        <authorList>
            <person name="Varghese N."/>
            <person name="Submissions S."/>
        </authorList>
    </citation>
    <scope>NUCLEOTIDE SEQUENCE [LARGE SCALE GENOMIC DNA]</scope>
    <source>
        <strain evidence="3">YR281</strain>
    </source>
</reference>
<dbReference type="PROSITE" id="PS50994">
    <property type="entry name" value="INTEGRASE"/>
    <property type="match status" value="1"/>
</dbReference>
<dbReference type="AlphaFoldDB" id="A0A7Z7FN57"/>
<evidence type="ECO:0000259" key="2">
    <source>
        <dbReference type="PROSITE" id="PS50994"/>
    </source>
</evidence>
<feature type="compositionally biased region" description="Basic and acidic residues" evidence="1">
    <location>
        <begin position="740"/>
        <end position="761"/>
    </location>
</feature>
<evidence type="ECO:0000256" key="1">
    <source>
        <dbReference type="SAM" id="MobiDB-lite"/>
    </source>
</evidence>
<feature type="region of interest" description="Disordered" evidence="1">
    <location>
        <begin position="740"/>
        <end position="784"/>
    </location>
</feature>
<accession>A0A7Z7FN57</accession>
<dbReference type="EMBL" id="FNDI01000045">
    <property type="protein sequence ID" value="SDJ36082.1"/>
    <property type="molecule type" value="Genomic_DNA"/>
</dbReference>
<comment type="caution">
    <text evidence="3">The sequence shown here is derived from an EMBL/GenBank/DDBJ whole genome shotgun (WGS) entry which is preliminary data.</text>
</comment>
<dbReference type="InterPro" id="IPR012337">
    <property type="entry name" value="RNaseH-like_sf"/>
</dbReference>
<dbReference type="Gene3D" id="3.30.420.10">
    <property type="entry name" value="Ribonuclease H-like superfamily/Ribonuclease H"/>
    <property type="match status" value="1"/>
</dbReference>
<dbReference type="InterPro" id="IPR036397">
    <property type="entry name" value="RNaseH_sf"/>
</dbReference>
<dbReference type="InterPro" id="IPR001584">
    <property type="entry name" value="Integrase_cat-core"/>
</dbReference>
<dbReference type="Proteomes" id="UP000198900">
    <property type="component" value="Unassembled WGS sequence"/>
</dbReference>
<evidence type="ECO:0000313" key="4">
    <source>
        <dbReference type="Proteomes" id="UP000198900"/>
    </source>
</evidence>
<sequence length="805" mass="92087">MPMKVHHARAIALRELYQEVETGDIYRVVYTGLGQEFTFLAEILGERLSIRRYRTTEFRELSEEGNPRRAYIPYAPDPFSVSERSIRQTPTSLAKSVSNWEILSPLVETYEAGQWLVKSLVDETKRFAILQEYARRSGYKLPLLYKLFRRYLQRGMNEDALRSDYGNCGALRTNAALTRKEGKSGAIESKPIRRQYTKRPGAPPQDLTYQYALPSLELERLICQHLDIYATWRRGVWIVPAAAKALGRRLRERPRYENGLLKVSLRRAVTARLPSKDHRPVRGKRSKPTFQDLADSVNFLLRREISLWDGPRLTFVKLRCTDVVTARQVQWQWTKSLPNFVRRRRRHPGEDTVDRRSPPPPGRARQHVTAPGQLFLLDSTVLDLYVVSALDRRIVLGRPTLYLAVDLFSGLIVGLYLGLENPSREAAALAMCNVVTNKKQFCAEYGLQIAESDWPAQYLPFEIGADRGAEFTSAEPWTGLARQFGIGICNSPVRTPAARGVGERRFGIVTRGFQKAVFGTVERDFGTRTARRYAWDACYTCADVMTMLLRAIDVYHRHPSSGDQPPPVDMVRAGLADTPLNRWNWGVENAGGLLRSVDVEDMRQATWPKARARLYRSGILFRGAWYLCKPLQEEFFDPARGKGKSRSMSVEVQYDPSDMGEVRVALYNYHETATIDPNRNVYPLAGVSLAEWLEIRSANRVNRRRTLLEEQARRFMANHNNQVEDELSAAAQRDALRDCRAKHPDDTDMKGARAKQRQRDRNKNRKGNRGEKPSEQPETVVGEVTIDNIAEDELLRDTIYETEHV</sequence>